<accession>A0AAD6ZPJ3</accession>
<reference evidence="1" key="1">
    <citation type="submission" date="2023-03" db="EMBL/GenBank/DDBJ databases">
        <title>Massive genome expansion in bonnet fungi (Mycena s.s.) driven by repeated elements and novel gene families across ecological guilds.</title>
        <authorList>
            <consortium name="Lawrence Berkeley National Laboratory"/>
            <person name="Harder C.B."/>
            <person name="Miyauchi S."/>
            <person name="Viragh M."/>
            <person name="Kuo A."/>
            <person name="Thoen E."/>
            <person name="Andreopoulos B."/>
            <person name="Lu D."/>
            <person name="Skrede I."/>
            <person name="Drula E."/>
            <person name="Henrissat B."/>
            <person name="Morin E."/>
            <person name="Kohler A."/>
            <person name="Barry K."/>
            <person name="LaButti K."/>
            <person name="Morin E."/>
            <person name="Salamov A."/>
            <person name="Lipzen A."/>
            <person name="Mereny Z."/>
            <person name="Hegedus B."/>
            <person name="Baldrian P."/>
            <person name="Stursova M."/>
            <person name="Weitz H."/>
            <person name="Taylor A."/>
            <person name="Grigoriev I.V."/>
            <person name="Nagy L.G."/>
            <person name="Martin F."/>
            <person name="Kauserud H."/>
        </authorList>
    </citation>
    <scope>NUCLEOTIDE SEQUENCE</scope>
    <source>
        <strain evidence="1">CBHHK002</strain>
    </source>
</reference>
<evidence type="ECO:0000313" key="2">
    <source>
        <dbReference type="Proteomes" id="UP001218218"/>
    </source>
</evidence>
<dbReference type="AlphaFoldDB" id="A0AAD6ZPJ3"/>
<evidence type="ECO:0000313" key="1">
    <source>
        <dbReference type="EMBL" id="KAJ7333465.1"/>
    </source>
</evidence>
<dbReference type="Proteomes" id="UP001218218">
    <property type="component" value="Unassembled WGS sequence"/>
</dbReference>
<protein>
    <submittedName>
        <fullName evidence="1">Uncharacterized protein</fullName>
    </submittedName>
</protein>
<organism evidence="1 2">
    <name type="scientific">Mycena albidolilacea</name>
    <dbReference type="NCBI Taxonomy" id="1033008"/>
    <lineage>
        <taxon>Eukaryota</taxon>
        <taxon>Fungi</taxon>
        <taxon>Dikarya</taxon>
        <taxon>Basidiomycota</taxon>
        <taxon>Agaricomycotina</taxon>
        <taxon>Agaricomycetes</taxon>
        <taxon>Agaricomycetidae</taxon>
        <taxon>Agaricales</taxon>
        <taxon>Marasmiineae</taxon>
        <taxon>Mycenaceae</taxon>
        <taxon>Mycena</taxon>
    </lineage>
</organism>
<gene>
    <name evidence="1" type="ORF">DFH08DRAFT_814578</name>
</gene>
<comment type="caution">
    <text evidence="1">The sequence shown here is derived from an EMBL/GenBank/DDBJ whole genome shotgun (WGS) entry which is preliminary data.</text>
</comment>
<dbReference type="EMBL" id="JARIHO010000034">
    <property type="protein sequence ID" value="KAJ7333465.1"/>
    <property type="molecule type" value="Genomic_DNA"/>
</dbReference>
<proteinExistence type="predicted"/>
<name>A0AAD6ZPJ3_9AGAR</name>
<sequence length="263" mass="28656">MNIPALRRFSTLGSSTLETRWRSSERIDPCESQNDCNIPIVLMEEPESLGWFYPWSVSVQIDGKSSGRTETALSARWQDKAPPGINMLTGMQSKAVALLIRNFALGNEVGYIDLAAVAYGASLAGIVPARPARGIERRSVLRIIISKGPLHSTCATTPSMKISWTAKRVPSGSISCPSDSRGVHGSHFELDFLATSTFGTRVVASMSKPNTCRSLGRSAELEAVSQSVSRATNRWYLEGLKEILDFPGAATLIPHYEPAVMLW</sequence>
<keyword evidence="2" id="KW-1185">Reference proteome</keyword>